<dbReference type="InterPro" id="IPR034154">
    <property type="entry name" value="TOPRIM_DnaG/twinkle"/>
</dbReference>
<dbReference type="AlphaFoldDB" id="A0A641AR34"/>
<accession>A0A641AR34</accession>
<protein>
    <submittedName>
        <fullName evidence="2">DUF3854 domain-containing protein</fullName>
    </submittedName>
</protein>
<gene>
    <name evidence="2" type="ORF">ESP62_009355</name>
</gene>
<sequence>MARKLSKRHSRELVEGSGISTDVIDARGYETVREKARFLEFEYESFQWTGPGLLIPIKDADGRVVGSQWKADEPRVHDVTDGDGKVTKTKSLKYDNPMGSRVRLDVPVGAAAGLGDASVPLFITEGAKKADAGVTAGLCCISVLGVWNWRSNGEPLRDWDHIKLNAREVFIAYDSDVMKKAEVQSALDALTAFLTEKGARVAWVVLPDRPSLAGENAKVGLDDWLVDNDMDPAGLGQFVRRPESNIRVNDVPLPVITRQAIAALHVNNEPKRLFSRDDLLVEARATGLQEVVKDRLTFLLGESANWHRATEKGRKPVPPPPYVTANVLAAGQEYWAFDLLDRIVTTPVFAADGTLRTEPGYHAPSRSYYLPPEGLEIPRVSTAPKKREVREAKALIHELFQDFAFVDDADRVHAWALLLQPFARELIRGVTPLYSVQAPKQGTGKTLLVQSALAPSAGVVDSYAEPHGDEEMEKRLTSVIREAAPVVFFDNIDRKIHYPSLASALTKATWSGRVLGKSATVTMPIQCTFVLTANNPQFSEDIKRRAVPIRLDARVEDPSRRENFTLSLPAWALERRGELVWSACTLIASWVAAGKPKPDADTAVIGSFGAWRRVMGGIVEHVGLPGFLGNLDSKTADKPLDAEAFELICAHAVNKYGDGQPWFAGDLAEHMFLADVELDFGRRYRDSSELASVLGSFLRTRRGQIVSGYRLEKGEVRRSRGFMWRFSRADVNR</sequence>
<organism evidence="2 3">
    <name type="scientific">Aeromicrobium fastidiosum</name>
    <dbReference type="NCBI Taxonomy" id="52699"/>
    <lineage>
        <taxon>Bacteria</taxon>
        <taxon>Bacillati</taxon>
        <taxon>Actinomycetota</taxon>
        <taxon>Actinomycetes</taxon>
        <taxon>Propionibacteriales</taxon>
        <taxon>Nocardioidaceae</taxon>
        <taxon>Aeromicrobium</taxon>
    </lineage>
</organism>
<dbReference type="CDD" id="cd01029">
    <property type="entry name" value="TOPRIM_primases"/>
    <property type="match status" value="1"/>
</dbReference>
<name>A0A641AR34_9ACTN</name>
<proteinExistence type="predicted"/>
<dbReference type="Proteomes" id="UP001515100">
    <property type="component" value="Unassembled WGS sequence"/>
</dbReference>
<dbReference type="InterPro" id="IPR024385">
    <property type="entry name" value="DUF3854"/>
</dbReference>
<dbReference type="Pfam" id="PF12965">
    <property type="entry name" value="DUF3854"/>
    <property type="match status" value="1"/>
</dbReference>
<comment type="caution">
    <text evidence="2">The sequence shown here is derived from an EMBL/GenBank/DDBJ whole genome shotgun (WGS) entry which is preliminary data.</text>
</comment>
<reference evidence="2" key="1">
    <citation type="submission" date="2019-09" db="EMBL/GenBank/DDBJ databases">
        <authorList>
            <person name="Li J."/>
        </authorList>
    </citation>
    <scope>NUCLEOTIDE SEQUENCE [LARGE SCALE GENOMIC DNA]</scope>
    <source>
        <strain evidence="2">NRBC 14897</strain>
    </source>
</reference>
<keyword evidence="3" id="KW-1185">Reference proteome</keyword>
<dbReference type="RefSeq" id="WP_129182456.1">
    <property type="nucleotide sequence ID" value="NZ_JAGIOG010000001.1"/>
</dbReference>
<evidence type="ECO:0000259" key="1">
    <source>
        <dbReference type="Pfam" id="PF12965"/>
    </source>
</evidence>
<evidence type="ECO:0000313" key="2">
    <source>
        <dbReference type="EMBL" id="KAA1378542.1"/>
    </source>
</evidence>
<dbReference type="EMBL" id="SDPP02000002">
    <property type="protein sequence ID" value="KAA1378542.1"/>
    <property type="molecule type" value="Genomic_DNA"/>
</dbReference>
<feature type="domain" description="DUF3854" evidence="1">
    <location>
        <begin position="117"/>
        <end position="228"/>
    </location>
</feature>
<evidence type="ECO:0000313" key="3">
    <source>
        <dbReference type="Proteomes" id="UP001515100"/>
    </source>
</evidence>
<dbReference type="OrthoDB" id="123525at2"/>